<accession>A0A5B0VLH7</accession>
<organism evidence="2 3">
    <name type="scientific">Marinobacter salinexigens</name>
    <dbReference type="NCBI Taxonomy" id="2919747"/>
    <lineage>
        <taxon>Bacteria</taxon>
        <taxon>Pseudomonadati</taxon>
        <taxon>Pseudomonadota</taxon>
        <taxon>Gammaproteobacteria</taxon>
        <taxon>Pseudomonadales</taxon>
        <taxon>Marinobacteraceae</taxon>
        <taxon>Marinobacter</taxon>
    </lineage>
</organism>
<sequence length="100" mass="10848">MNHNKSLFCALTLAATLGLAPGTSVFAEEIAIPVGQQGDRSAVKLPTTGMSQSSVRATWGTPSEIQGPVGEPAISQWHYPDFIVYFENDKVLHTVLKRKH</sequence>
<feature type="signal peptide" evidence="1">
    <location>
        <begin position="1"/>
        <end position="27"/>
    </location>
</feature>
<reference evidence="2 3" key="1">
    <citation type="submission" date="2019-08" db="EMBL/GenBank/DDBJ databases">
        <title>Marinobacter ZYF650 sp. nov., a marine bacterium isolated from seawater of the Mariana trench.</title>
        <authorList>
            <person name="Ahmad W."/>
        </authorList>
    </citation>
    <scope>NUCLEOTIDE SEQUENCE [LARGE SCALE GENOMIC DNA]</scope>
    <source>
        <strain evidence="2 3">ZYF650</strain>
    </source>
</reference>
<evidence type="ECO:0000313" key="3">
    <source>
        <dbReference type="Proteomes" id="UP000323161"/>
    </source>
</evidence>
<keyword evidence="3" id="KW-1185">Reference proteome</keyword>
<comment type="caution">
    <text evidence="2">The sequence shown here is derived from an EMBL/GenBank/DDBJ whole genome shotgun (WGS) entry which is preliminary data.</text>
</comment>
<dbReference type="Proteomes" id="UP000323161">
    <property type="component" value="Unassembled WGS sequence"/>
</dbReference>
<name>A0A5B0VLH7_9GAMM</name>
<feature type="chain" id="PRO_5022905815" evidence="1">
    <location>
        <begin position="28"/>
        <end position="100"/>
    </location>
</feature>
<evidence type="ECO:0000313" key="2">
    <source>
        <dbReference type="EMBL" id="KAA1174975.1"/>
    </source>
</evidence>
<protein>
    <submittedName>
        <fullName evidence="2">Outer membrane protein assembly factor BamE</fullName>
    </submittedName>
</protein>
<evidence type="ECO:0000256" key="1">
    <source>
        <dbReference type="SAM" id="SignalP"/>
    </source>
</evidence>
<gene>
    <name evidence="2" type="ORF">FWJ25_06255</name>
</gene>
<proteinExistence type="predicted"/>
<dbReference type="RefSeq" id="WP_149599396.1">
    <property type="nucleotide sequence ID" value="NZ_VTUU01000002.1"/>
</dbReference>
<keyword evidence="1" id="KW-0732">Signal</keyword>
<dbReference type="EMBL" id="VTUU01000002">
    <property type="protein sequence ID" value="KAA1174975.1"/>
    <property type="molecule type" value="Genomic_DNA"/>
</dbReference>
<dbReference type="AlphaFoldDB" id="A0A5B0VLH7"/>